<comment type="similarity">
    <text evidence="1 6">Belongs to the universal ribosomal protein uL23 family.</text>
</comment>
<accession>J4V505</accession>
<dbReference type="FunFam" id="3.30.70.330:FF:000001">
    <property type="entry name" value="50S ribosomal protein L23"/>
    <property type="match status" value="1"/>
</dbReference>
<keyword evidence="3 6" id="KW-0694">RNA-binding</keyword>
<evidence type="ECO:0000256" key="1">
    <source>
        <dbReference type="ARBA" id="ARBA00006700"/>
    </source>
</evidence>
<evidence type="ECO:0000313" key="7">
    <source>
        <dbReference type="EMBL" id="EJP73577.1"/>
    </source>
</evidence>
<dbReference type="EMBL" id="JH611165">
    <property type="protein sequence ID" value="EJP73577.1"/>
    <property type="molecule type" value="Genomic_DNA"/>
</dbReference>
<dbReference type="HOGENOM" id="CLU_037562_3_1_6"/>
<evidence type="ECO:0000256" key="5">
    <source>
        <dbReference type="ARBA" id="ARBA00023274"/>
    </source>
</evidence>
<reference evidence="7 8" key="1">
    <citation type="journal article" date="2012" name="ISME J.">
        <title>Genomic insights to SAR86, an abundant and uncultivated marine bacterial lineage.</title>
        <authorList>
            <person name="Dupont C.L."/>
            <person name="Rusch D.B."/>
            <person name="Yooseph S."/>
            <person name="Lombardo M.J."/>
            <person name="Richter R.A."/>
            <person name="Valas R."/>
            <person name="Novotny M."/>
            <person name="Yee-Greenbaum J."/>
            <person name="Selengut J.D."/>
            <person name="Haft D.H."/>
            <person name="Halpern A.L."/>
            <person name="Lasken R.S."/>
            <person name="Nealson K."/>
            <person name="Friedman R."/>
            <person name="Venter J.C."/>
        </authorList>
    </citation>
    <scope>NUCLEOTIDE SEQUENCE [LARGE SCALE GENOMIC DNA]</scope>
</reference>
<dbReference type="GO" id="GO:0003735">
    <property type="term" value="F:structural constituent of ribosome"/>
    <property type="evidence" value="ECO:0007669"/>
    <property type="project" value="InterPro"/>
</dbReference>
<gene>
    <name evidence="6 7" type="primary">rplW</name>
    <name evidence="7" type="ORF">NT02SARS_0176</name>
</gene>
<dbReference type="Proteomes" id="UP000010116">
    <property type="component" value="Unassembled WGS sequence"/>
</dbReference>
<dbReference type="GO" id="GO:1990904">
    <property type="term" value="C:ribonucleoprotein complex"/>
    <property type="evidence" value="ECO:0007669"/>
    <property type="project" value="UniProtKB-KW"/>
</dbReference>
<protein>
    <recommendedName>
        <fullName evidence="6">Large ribosomal subunit protein uL23</fullName>
    </recommendedName>
</protein>
<proteinExistence type="inferred from homology"/>
<dbReference type="GO" id="GO:0019843">
    <property type="term" value="F:rRNA binding"/>
    <property type="evidence" value="ECO:0007669"/>
    <property type="project" value="UniProtKB-UniRule"/>
</dbReference>
<dbReference type="Gene3D" id="3.30.70.330">
    <property type="match status" value="1"/>
</dbReference>
<name>J4V505_9GAMM</name>
<dbReference type="InterPro" id="IPR012678">
    <property type="entry name" value="Ribosomal_uL23/eL15/eS24_sf"/>
</dbReference>
<dbReference type="Pfam" id="PF00276">
    <property type="entry name" value="Ribosomal_L23"/>
    <property type="match status" value="1"/>
</dbReference>
<dbReference type="SUPFAM" id="SSF54189">
    <property type="entry name" value="Ribosomal proteins S24e, L23 and L15e"/>
    <property type="match status" value="1"/>
</dbReference>
<dbReference type="NCBIfam" id="NF004363">
    <property type="entry name" value="PRK05738.2-4"/>
    <property type="match status" value="1"/>
</dbReference>
<dbReference type="AlphaFoldDB" id="J4V505"/>
<evidence type="ECO:0000256" key="4">
    <source>
        <dbReference type="ARBA" id="ARBA00022980"/>
    </source>
</evidence>
<dbReference type="InterPro" id="IPR012677">
    <property type="entry name" value="Nucleotide-bd_a/b_plait_sf"/>
</dbReference>
<keyword evidence="5 6" id="KW-0687">Ribonucleoprotein</keyword>
<dbReference type="GO" id="GO:0005840">
    <property type="term" value="C:ribosome"/>
    <property type="evidence" value="ECO:0007669"/>
    <property type="project" value="UniProtKB-KW"/>
</dbReference>
<dbReference type="InterPro" id="IPR013025">
    <property type="entry name" value="Ribosomal_uL23-like"/>
</dbReference>
<dbReference type="PANTHER" id="PTHR11620">
    <property type="entry name" value="60S RIBOSOMAL PROTEIN L23A"/>
    <property type="match status" value="1"/>
</dbReference>
<organism evidence="7 8">
    <name type="scientific">SAR86 cluster bacterium SAR86B</name>
    <dbReference type="NCBI Taxonomy" id="1123867"/>
    <lineage>
        <taxon>Bacteria</taxon>
        <taxon>Pseudomonadati</taxon>
        <taxon>Pseudomonadota</taxon>
        <taxon>Gammaproteobacteria</taxon>
        <taxon>SAR86 cluster</taxon>
    </lineage>
</organism>
<comment type="function">
    <text evidence="6">One of the early assembly proteins it binds 23S rRNA. One of the proteins that surrounds the polypeptide exit tunnel on the outside of the ribosome. Forms the main docking site for trigger factor binding to the ribosome.</text>
</comment>
<comment type="subunit">
    <text evidence="6">Part of the 50S ribosomal subunit. Contacts protein L29, and trigger factor when it is bound to the ribosome.</text>
</comment>
<dbReference type="NCBIfam" id="NF004359">
    <property type="entry name" value="PRK05738.1-3"/>
    <property type="match status" value="1"/>
</dbReference>
<keyword evidence="2 6" id="KW-0699">rRNA-binding</keyword>
<evidence type="ECO:0000256" key="3">
    <source>
        <dbReference type="ARBA" id="ARBA00022884"/>
    </source>
</evidence>
<sequence length="98" mass="11390">MHKEKLYTLIKSPMITEKSARAADLNKQYVFKVDLDSNKREIKKAVEELFKVEVLKVTTSIVKGKTKRNRFGTYKRSDYKKAFVTLGKDSEIQFEGIN</sequence>
<dbReference type="GO" id="GO:0006412">
    <property type="term" value="P:translation"/>
    <property type="evidence" value="ECO:0007669"/>
    <property type="project" value="UniProtKB-UniRule"/>
</dbReference>
<keyword evidence="4 6" id="KW-0689">Ribosomal protein</keyword>
<evidence type="ECO:0000256" key="2">
    <source>
        <dbReference type="ARBA" id="ARBA00022730"/>
    </source>
</evidence>
<evidence type="ECO:0000256" key="6">
    <source>
        <dbReference type="HAMAP-Rule" id="MF_01369"/>
    </source>
</evidence>
<evidence type="ECO:0000313" key="8">
    <source>
        <dbReference type="Proteomes" id="UP000010116"/>
    </source>
</evidence>
<dbReference type="HAMAP" id="MF_01369_B">
    <property type="entry name" value="Ribosomal_uL23_B"/>
    <property type="match status" value="1"/>
</dbReference>